<gene>
    <name evidence="2" type="ORF">ESA94_15395</name>
</gene>
<protein>
    <recommendedName>
        <fullName evidence="4">Carboxypeptidase regulatory-like domain-containing protein</fullName>
    </recommendedName>
</protein>
<feature type="chain" id="PRO_5020853070" description="Carboxypeptidase regulatory-like domain-containing protein" evidence="1">
    <location>
        <begin position="20"/>
        <end position="316"/>
    </location>
</feature>
<accession>A0A4Q1CFK0</accession>
<evidence type="ECO:0000256" key="1">
    <source>
        <dbReference type="SAM" id="SignalP"/>
    </source>
</evidence>
<evidence type="ECO:0000313" key="3">
    <source>
        <dbReference type="Proteomes" id="UP000290204"/>
    </source>
</evidence>
<sequence length="316" mass="33354">MKQLNFVLLMLFFALTVHAQIPDAINYQAVARNTSGQALANQSIKVRLSFVRGTTTLYSETRNVTTNALGLFNVQIGSAGATSASGDFAAIYWLNNTPAIMLKVELDVNNSGVFTEMGTQTLATVPYAYAAKKSIDAVNLGGRYVDDVTAPNNGDVMLWNAAENRWKPGVAATASSSAPTITNLAGFIAPIVPSAQWAFFPSSGNTTTTITITKPTTIVASATATLGHSNTGQTALDVSIMPAYQLTSGAGGIVTIFNPGNFPAANIANLRVPFSASSSVTLTTPGTYKIGFAIRNNTSLTLNNNDWLSGYIMIYQ</sequence>
<dbReference type="Proteomes" id="UP000290204">
    <property type="component" value="Unassembled WGS sequence"/>
</dbReference>
<organism evidence="2 3">
    <name type="scientific">Lacibacter luteus</name>
    <dbReference type="NCBI Taxonomy" id="2508719"/>
    <lineage>
        <taxon>Bacteria</taxon>
        <taxon>Pseudomonadati</taxon>
        <taxon>Bacteroidota</taxon>
        <taxon>Chitinophagia</taxon>
        <taxon>Chitinophagales</taxon>
        <taxon>Chitinophagaceae</taxon>
        <taxon>Lacibacter</taxon>
    </lineage>
</organism>
<reference evidence="2 3" key="1">
    <citation type="submission" date="2019-01" db="EMBL/GenBank/DDBJ databases">
        <title>Lacibacter sp. strain TTM-7.</title>
        <authorList>
            <person name="Chen W.-M."/>
        </authorList>
    </citation>
    <scope>NUCLEOTIDE SEQUENCE [LARGE SCALE GENOMIC DNA]</scope>
    <source>
        <strain evidence="2 3">TTM-7</strain>
    </source>
</reference>
<name>A0A4Q1CFK0_9BACT</name>
<comment type="caution">
    <text evidence="2">The sequence shown here is derived from an EMBL/GenBank/DDBJ whole genome shotgun (WGS) entry which is preliminary data.</text>
</comment>
<evidence type="ECO:0008006" key="4">
    <source>
        <dbReference type="Google" id="ProtNLM"/>
    </source>
</evidence>
<dbReference type="AlphaFoldDB" id="A0A4Q1CFK0"/>
<keyword evidence="3" id="KW-1185">Reference proteome</keyword>
<dbReference type="RefSeq" id="WP_129131829.1">
    <property type="nucleotide sequence ID" value="NZ_SDHW01000005.1"/>
</dbReference>
<evidence type="ECO:0000313" key="2">
    <source>
        <dbReference type="EMBL" id="RXK58773.1"/>
    </source>
</evidence>
<dbReference type="OrthoDB" id="644207at2"/>
<dbReference type="EMBL" id="SDHW01000005">
    <property type="protein sequence ID" value="RXK58773.1"/>
    <property type="molecule type" value="Genomic_DNA"/>
</dbReference>
<keyword evidence="1" id="KW-0732">Signal</keyword>
<proteinExistence type="predicted"/>
<feature type="signal peptide" evidence="1">
    <location>
        <begin position="1"/>
        <end position="19"/>
    </location>
</feature>